<protein>
    <submittedName>
        <fullName evidence="1">Uncharacterized protein</fullName>
    </submittedName>
</protein>
<dbReference type="EMBL" id="STFF01000001">
    <property type="protein sequence ID" value="THU40780.1"/>
    <property type="molecule type" value="Genomic_DNA"/>
</dbReference>
<name>A0A4S8HYN0_9BACT</name>
<comment type="caution">
    <text evidence="1">The sequence shown here is derived from an EMBL/GenBank/DDBJ whole genome shotgun (WGS) entry which is preliminary data.</text>
</comment>
<accession>A0A4S8HYN0</accession>
<dbReference type="AlphaFoldDB" id="A0A4S8HYN0"/>
<keyword evidence="2" id="KW-1185">Reference proteome</keyword>
<dbReference type="OrthoDB" id="1414864at2"/>
<gene>
    <name evidence="1" type="ORF">FAM09_01320</name>
</gene>
<evidence type="ECO:0000313" key="1">
    <source>
        <dbReference type="EMBL" id="THU40780.1"/>
    </source>
</evidence>
<evidence type="ECO:0000313" key="2">
    <source>
        <dbReference type="Proteomes" id="UP000306918"/>
    </source>
</evidence>
<proteinExistence type="predicted"/>
<dbReference type="RefSeq" id="WP_136575272.1">
    <property type="nucleotide sequence ID" value="NZ_STFF01000001.1"/>
</dbReference>
<reference evidence="1 2" key="1">
    <citation type="submission" date="2019-04" db="EMBL/GenBank/DDBJ databases">
        <title>Niastella caeni sp. nov., isolated from activated sludge.</title>
        <authorList>
            <person name="Sheng M."/>
        </authorList>
    </citation>
    <scope>NUCLEOTIDE SEQUENCE [LARGE SCALE GENOMIC DNA]</scope>
    <source>
        <strain evidence="1 2">HX-2-15</strain>
    </source>
</reference>
<organism evidence="1 2">
    <name type="scientific">Niastella caeni</name>
    <dbReference type="NCBI Taxonomy" id="2569763"/>
    <lineage>
        <taxon>Bacteria</taxon>
        <taxon>Pseudomonadati</taxon>
        <taxon>Bacteroidota</taxon>
        <taxon>Chitinophagia</taxon>
        <taxon>Chitinophagales</taxon>
        <taxon>Chitinophagaceae</taxon>
        <taxon>Niastella</taxon>
    </lineage>
</organism>
<sequence>MQRPLCFQYIAFDSALIQEGKQKYEMFQRTDEDQESVTGMTEAIAVEWLMNNFVFRDLFIKEFFEVPNRIKAFFGVKEPFTRHHFKPGDIDLLLVDPQRPEISIALEFKRVKAVSESKTVSKVNNAKKIIDGVKQVNFLRELGFHQHYLVIILLEDGRQMDMPNSVFNYSRAPEIECIYEIPFNEPLHSDVGVIYIKVNQISGKHINHRGGLGFCIDKTAGKMEQLHDTTIKIKQLLCI</sequence>
<dbReference type="Proteomes" id="UP000306918">
    <property type="component" value="Unassembled WGS sequence"/>
</dbReference>